<dbReference type="Pfam" id="PF01764">
    <property type="entry name" value="Lipase_3"/>
    <property type="match status" value="1"/>
</dbReference>
<protein>
    <submittedName>
        <fullName evidence="2">Alpha/Beta hydrolase protein</fullName>
    </submittedName>
</protein>
<evidence type="ECO:0000313" key="2">
    <source>
        <dbReference type="EMBL" id="ORY16589.1"/>
    </source>
</evidence>
<dbReference type="Proteomes" id="UP000193144">
    <property type="component" value="Unassembled WGS sequence"/>
</dbReference>
<dbReference type="PANTHER" id="PTHR46023">
    <property type="entry name" value="LIPASE CLASS 3 PROTEIN-LIKE"/>
    <property type="match status" value="1"/>
</dbReference>
<dbReference type="PANTHER" id="PTHR46023:SF6">
    <property type="entry name" value="LIPASE CLASS 3 FAMILY PROTEIN"/>
    <property type="match status" value="1"/>
</dbReference>
<evidence type="ECO:0000259" key="1">
    <source>
        <dbReference type="Pfam" id="PF01764"/>
    </source>
</evidence>
<evidence type="ECO:0000313" key="3">
    <source>
        <dbReference type="Proteomes" id="UP000193144"/>
    </source>
</evidence>
<accession>A0A1Y2A247</accession>
<dbReference type="InterPro" id="IPR002921">
    <property type="entry name" value="Fungal_lipase-type"/>
</dbReference>
<name>A0A1Y2A247_9PLEO</name>
<gene>
    <name evidence="2" type="ORF">BCR34DRAFT_597598</name>
</gene>
<feature type="domain" description="Fungal lipase-type" evidence="1">
    <location>
        <begin position="175"/>
        <end position="317"/>
    </location>
</feature>
<reference evidence="2 3" key="1">
    <citation type="submission" date="2016-07" db="EMBL/GenBank/DDBJ databases">
        <title>Pervasive Adenine N6-methylation of Active Genes in Fungi.</title>
        <authorList>
            <consortium name="DOE Joint Genome Institute"/>
            <person name="Mondo S.J."/>
            <person name="Dannebaum R.O."/>
            <person name="Kuo R.C."/>
            <person name="Labutti K."/>
            <person name="Haridas S."/>
            <person name="Kuo A."/>
            <person name="Salamov A."/>
            <person name="Ahrendt S.R."/>
            <person name="Lipzen A."/>
            <person name="Sullivan W."/>
            <person name="Andreopoulos W.B."/>
            <person name="Clum A."/>
            <person name="Lindquist E."/>
            <person name="Daum C."/>
            <person name="Ramamoorthy G.K."/>
            <person name="Gryganskyi A."/>
            <person name="Culley D."/>
            <person name="Magnuson J.K."/>
            <person name="James T.Y."/>
            <person name="O'Malley M.A."/>
            <person name="Stajich J.E."/>
            <person name="Spatafora J.W."/>
            <person name="Visel A."/>
            <person name="Grigoriev I.V."/>
        </authorList>
    </citation>
    <scope>NUCLEOTIDE SEQUENCE [LARGE SCALE GENOMIC DNA]</scope>
    <source>
        <strain evidence="2 3">CBS 115471</strain>
    </source>
</reference>
<dbReference type="STRING" id="1231657.A0A1Y2A247"/>
<organism evidence="2 3">
    <name type="scientific">Clohesyomyces aquaticus</name>
    <dbReference type="NCBI Taxonomy" id="1231657"/>
    <lineage>
        <taxon>Eukaryota</taxon>
        <taxon>Fungi</taxon>
        <taxon>Dikarya</taxon>
        <taxon>Ascomycota</taxon>
        <taxon>Pezizomycotina</taxon>
        <taxon>Dothideomycetes</taxon>
        <taxon>Pleosporomycetidae</taxon>
        <taxon>Pleosporales</taxon>
        <taxon>Lindgomycetaceae</taxon>
        <taxon>Clohesyomyces</taxon>
    </lineage>
</organism>
<sequence length="423" mass="45999">MKAIVRALTHKSIRSSATTNLRASGGAPVSGITASDNFEGASQASAEVLEGMNSAFEDIVIGDDTRGALNTQLQRLDDRASQFANSSLDFCESKEPWSCNRQEASLIALAWACAANVYDHGTDLQRDLEHAGTRLNVEWSLPASSLGSAKATTFTTYTPEPEASDNSRPAPYLTIAVRGSATKLDHIVNLNGDPRLGGDLFPDESIRINAHAGFLNSALRLLPLLSGQIEQRLRDTPSTTLLFTGHSAGGATATLLYLAFRSRFAKRYPNAAFTCITFGCPPVAKAISRQDENTLNQIAIQDNVINIMNEFDFVTRADSTYFRSLIQLYQHVDEAPSSAVWALPPQQLQHVGAVVVLRKEIPGFEIGTDAQGNTCLRLSAWKLTPESLAQVMFCRLSVHGRIEYQKRMAQIENGALSEHGGWS</sequence>
<dbReference type="EMBL" id="MCFA01000017">
    <property type="protein sequence ID" value="ORY16589.1"/>
    <property type="molecule type" value="Genomic_DNA"/>
</dbReference>
<dbReference type="GO" id="GO:0006629">
    <property type="term" value="P:lipid metabolic process"/>
    <property type="evidence" value="ECO:0007669"/>
    <property type="project" value="InterPro"/>
</dbReference>
<proteinExistence type="predicted"/>
<dbReference type="OrthoDB" id="426718at2759"/>
<comment type="caution">
    <text evidence="2">The sequence shown here is derived from an EMBL/GenBank/DDBJ whole genome shotgun (WGS) entry which is preliminary data.</text>
</comment>
<dbReference type="Gene3D" id="3.40.50.1820">
    <property type="entry name" value="alpha/beta hydrolase"/>
    <property type="match status" value="1"/>
</dbReference>
<dbReference type="CDD" id="cd00519">
    <property type="entry name" value="Lipase_3"/>
    <property type="match status" value="1"/>
</dbReference>
<dbReference type="GO" id="GO:0016787">
    <property type="term" value="F:hydrolase activity"/>
    <property type="evidence" value="ECO:0007669"/>
    <property type="project" value="UniProtKB-KW"/>
</dbReference>
<keyword evidence="2" id="KW-0378">Hydrolase</keyword>
<keyword evidence="3" id="KW-1185">Reference proteome</keyword>
<dbReference type="InterPro" id="IPR029058">
    <property type="entry name" value="AB_hydrolase_fold"/>
</dbReference>
<dbReference type="AlphaFoldDB" id="A0A1Y2A247"/>
<dbReference type="SUPFAM" id="SSF53474">
    <property type="entry name" value="alpha/beta-Hydrolases"/>
    <property type="match status" value="1"/>
</dbReference>